<dbReference type="AlphaFoldDB" id="A0A1V6QAK4"/>
<evidence type="ECO:0000256" key="12">
    <source>
        <dbReference type="SAM" id="SignalP"/>
    </source>
</evidence>
<feature type="domain" description="Fibronectin type III-like" evidence="13">
    <location>
        <begin position="781"/>
        <end position="857"/>
    </location>
</feature>
<dbReference type="InterPro" id="IPR050288">
    <property type="entry name" value="Cellulose_deg_GH3"/>
</dbReference>
<dbReference type="SUPFAM" id="SSF52279">
    <property type="entry name" value="Beta-D-glucan exohydrolase, C-terminal domain"/>
    <property type="match status" value="1"/>
</dbReference>
<dbReference type="Gene3D" id="2.60.40.10">
    <property type="entry name" value="Immunoglobulins"/>
    <property type="match status" value="1"/>
</dbReference>
<dbReference type="InterPro" id="IPR002772">
    <property type="entry name" value="Glyco_hydro_3_C"/>
</dbReference>
<comment type="similarity">
    <text evidence="3">Belongs to the glycosyl hydrolase 3 family.</text>
</comment>
<dbReference type="SMART" id="SM01217">
    <property type="entry name" value="Fn3_like"/>
    <property type="match status" value="1"/>
</dbReference>
<evidence type="ECO:0000256" key="4">
    <source>
        <dbReference type="ARBA" id="ARBA00012744"/>
    </source>
</evidence>
<sequence>MRSPFLLAACALADISTTWAQDVSEALLEVPWKTNNAKVNHLVIALTPAEKISLVHHTLWPGSQNLAGYIKPIQRLGIPALQMTDGEAGVNGVLNATAIPSQLNIAATFSRELAYIAGAVAGSEARLLNASILLAPRVNILRDPFEGSFWQGYSEDPYFNGQLGAQAVRGIQDQGTMANSKQTGPSSTGASAGDTNSKVDLQVLHEVYWAPHQPLIDAGVATMMCSYAQINGVPACQHDELLNLTIRGDYNFTGAMMSDWTAAHSTAPSIMAGLDWEMGSDAYYSEPLYDQIYVQRNLSESYLNRAVHRILSMYDRFGILDGNGAEENSTALLLASKDLPQETVKTGQDASYDIAVRSGVLLKNEGTLPLGKHLSVAVLGATGLQLTNGAGFAERAFGFQNRKVAPVDALKQAFKDLKVSSAVGVDMHGTLVPRSALRTVDGKHGLIRNDSMERTHFDSTLNFQGKNSLPADVSYTWTGELIAPMDGYYRLALQRRFPSPGGPINSTDYSVFSHDYFSVDEKTVDGYRILGDGGTRPWSSPLPTTDFWDEAGTDVYLTAGTHNLSVAATSMFGEPLEIRFHWVTPEQRQKNIKDAVKRASAVDVPIVFAHADSPAQVGMQLIEGFDELIQRVAEANPKTVVVLHNADPVLMPWLDKVSAVLWMGHPGQEGGAAIADLLLGEHNPQGKLPVTYPASVNSSMTRNPDYPNRVDGQNDTAVFSEGINTSYRWYLSTNTSVLFPFGFGLSYTTFDYSDFNVIETTDSTFDVSFTLKNTGSAPGGEVPQLYIGPPSGAAQKYPGVQFAVSSLAGFDSVELSRGAARRVTFPISKRQLSFWRQVDRSWVLAEGTREVWIGTNAQSVMLKGTIEI</sequence>
<keyword evidence="8" id="KW-0119">Carbohydrate metabolism</keyword>
<reference evidence="15" key="1">
    <citation type="journal article" date="2017" name="Nat. Microbiol.">
        <title>Global analysis of biosynthetic gene clusters reveals vast potential of secondary metabolite production in Penicillium species.</title>
        <authorList>
            <person name="Nielsen J.C."/>
            <person name="Grijseels S."/>
            <person name="Prigent S."/>
            <person name="Ji B."/>
            <person name="Dainat J."/>
            <person name="Nielsen K.F."/>
            <person name="Frisvad J.C."/>
            <person name="Workman M."/>
            <person name="Nielsen J."/>
        </authorList>
    </citation>
    <scope>NUCLEOTIDE SEQUENCE [LARGE SCALE GENOMIC DNA]</scope>
    <source>
        <strain evidence="15">IBT 31811</strain>
    </source>
</reference>
<dbReference type="Gene3D" id="2.60.120.380">
    <property type="match status" value="1"/>
</dbReference>
<dbReference type="InterPro" id="IPR036881">
    <property type="entry name" value="Glyco_hydro_3_C_sf"/>
</dbReference>
<dbReference type="GO" id="GO:0008422">
    <property type="term" value="F:beta-glucosidase activity"/>
    <property type="evidence" value="ECO:0007669"/>
    <property type="project" value="UniProtKB-EC"/>
</dbReference>
<dbReference type="InterPro" id="IPR026891">
    <property type="entry name" value="Fn3-like"/>
</dbReference>
<dbReference type="STRING" id="416450.A0A1V6QAK4"/>
<dbReference type="InterPro" id="IPR013783">
    <property type="entry name" value="Ig-like_fold"/>
</dbReference>
<keyword evidence="6" id="KW-0136">Cellulose degradation</keyword>
<dbReference type="Proteomes" id="UP000191672">
    <property type="component" value="Unassembled WGS sequence"/>
</dbReference>
<dbReference type="SUPFAM" id="SSF51445">
    <property type="entry name" value="(Trans)glycosidases"/>
    <property type="match status" value="1"/>
</dbReference>
<evidence type="ECO:0000256" key="6">
    <source>
        <dbReference type="ARBA" id="ARBA00023001"/>
    </source>
</evidence>
<comment type="caution">
    <text evidence="14">The sequence shown here is derived from an EMBL/GenBank/DDBJ whole genome shotgun (WGS) entry which is preliminary data.</text>
</comment>
<evidence type="ECO:0000259" key="13">
    <source>
        <dbReference type="SMART" id="SM01217"/>
    </source>
</evidence>
<evidence type="ECO:0000313" key="15">
    <source>
        <dbReference type="Proteomes" id="UP000191672"/>
    </source>
</evidence>
<dbReference type="Pfam" id="PF14310">
    <property type="entry name" value="Fn3-like"/>
    <property type="match status" value="1"/>
</dbReference>
<feature type="region of interest" description="Disordered" evidence="11">
    <location>
        <begin position="175"/>
        <end position="195"/>
    </location>
</feature>
<dbReference type="EC" id="3.2.1.21" evidence="4"/>
<gene>
    <name evidence="14" type="ORF">PENANT_c008G07144</name>
</gene>
<dbReference type="Pfam" id="PF00933">
    <property type="entry name" value="Glyco_hydro_3"/>
    <property type="match status" value="1"/>
</dbReference>
<evidence type="ECO:0000256" key="5">
    <source>
        <dbReference type="ARBA" id="ARBA00022801"/>
    </source>
</evidence>
<dbReference type="Gene3D" id="3.20.20.300">
    <property type="entry name" value="Glycoside hydrolase, family 3, N-terminal domain"/>
    <property type="match status" value="1"/>
</dbReference>
<keyword evidence="9" id="KW-0326">Glycosidase</keyword>
<dbReference type="InterPro" id="IPR036962">
    <property type="entry name" value="Glyco_hydro_3_N_sf"/>
</dbReference>
<dbReference type="InterPro" id="IPR017853">
    <property type="entry name" value="GH"/>
</dbReference>
<name>A0A1V6QAK4_9EURO</name>
<evidence type="ECO:0000256" key="2">
    <source>
        <dbReference type="ARBA" id="ARBA00004987"/>
    </source>
</evidence>
<dbReference type="PANTHER" id="PTHR42715">
    <property type="entry name" value="BETA-GLUCOSIDASE"/>
    <property type="match status" value="1"/>
</dbReference>
<keyword evidence="7" id="KW-0325">Glycoprotein</keyword>
<keyword evidence="5" id="KW-0378">Hydrolase</keyword>
<accession>A0A1V6QAK4</accession>
<proteinExistence type="inferred from homology"/>
<keyword evidence="12" id="KW-0732">Signal</keyword>
<comment type="catalytic activity">
    <reaction evidence="1">
        <text>Hydrolysis of terminal, non-reducing beta-D-glucosyl residues with release of beta-D-glucose.</text>
        <dbReference type="EC" id="3.2.1.21"/>
    </reaction>
</comment>
<evidence type="ECO:0000256" key="3">
    <source>
        <dbReference type="ARBA" id="ARBA00005336"/>
    </source>
</evidence>
<comment type="pathway">
    <text evidence="2">Glycan metabolism; cellulose degradation.</text>
</comment>
<protein>
    <recommendedName>
        <fullName evidence="4">beta-glucosidase</fullName>
        <ecNumber evidence="4">3.2.1.21</ecNumber>
    </recommendedName>
</protein>
<organism evidence="14 15">
    <name type="scientific">Penicillium antarcticum</name>
    <dbReference type="NCBI Taxonomy" id="416450"/>
    <lineage>
        <taxon>Eukaryota</taxon>
        <taxon>Fungi</taxon>
        <taxon>Dikarya</taxon>
        <taxon>Ascomycota</taxon>
        <taxon>Pezizomycotina</taxon>
        <taxon>Eurotiomycetes</taxon>
        <taxon>Eurotiomycetidae</taxon>
        <taxon>Eurotiales</taxon>
        <taxon>Aspergillaceae</taxon>
        <taxon>Penicillium</taxon>
    </lineage>
</organism>
<keyword evidence="15" id="KW-1185">Reference proteome</keyword>
<dbReference type="Pfam" id="PF01915">
    <property type="entry name" value="Glyco_hydro_3_C"/>
    <property type="match status" value="1"/>
</dbReference>
<feature type="chain" id="PRO_5010746210" description="beta-glucosidase" evidence="12">
    <location>
        <begin position="21"/>
        <end position="868"/>
    </location>
</feature>
<dbReference type="PANTHER" id="PTHR42715:SF10">
    <property type="entry name" value="BETA-GLUCOSIDASE"/>
    <property type="match status" value="1"/>
</dbReference>
<keyword evidence="10" id="KW-0624">Polysaccharide degradation</keyword>
<evidence type="ECO:0000256" key="9">
    <source>
        <dbReference type="ARBA" id="ARBA00023295"/>
    </source>
</evidence>
<dbReference type="EMBL" id="MDYN01000008">
    <property type="protein sequence ID" value="OQD86253.1"/>
    <property type="molecule type" value="Genomic_DNA"/>
</dbReference>
<dbReference type="GO" id="GO:0030245">
    <property type="term" value="P:cellulose catabolic process"/>
    <property type="evidence" value="ECO:0007669"/>
    <property type="project" value="UniProtKB-KW"/>
</dbReference>
<evidence type="ECO:0000256" key="7">
    <source>
        <dbReference type="ARBA" id="ARBA00023180"/>
    </source>
</evidence>
<evidence type="ECO:0000313" key="14">
    <source>
        <dbReference type="EMBL" id="OQD86253.1"/>
    </source>
</evidence>
<evidence type="ECO:0000256" key="8">
    <source>
        <dbReference type="ARBA" id="ARBA00023277"/>
    </source>
</evidence>
<evidence type="ECO:0000256" key="10">
    <source>
        <dbReference type="ARBA" id="ARBA00023326"/>
    </source>
</evidence>
<evidence type="ECO:0000256" key="11">
    <source>
        <dbReference type="SAM" id="MobiDB-lite"/>
    </source>
</evidence>
<evidence type="ECO:0000256" key="1">
    <source>
        <dbReference type="ARBA" id="ARBA00000448"/>
    </source>
</evidence>
<dbReference type="InterPro" id="IPR001764">
    <property type="entry name" value="Glyco_hydro_3_N"/>
</dbReference>
<dbReference type="Gene3D" id="3.40.50.1700">
    <property type="entry name" value="Glycoside hydrolase family 3 C-terminal domain"/>
    <property type="match status" value="1"/>
</dbReference>
<feature type="signal peptide" evidence="12">
    <location>
        <begin position="1"/>
        <end position="20"/>
    </location>
</feature>
<dbReference type="PRINTS" id="PR00133">
    <property type="entry name" value="GLHYDRLASE3"/>
</dbReference>